<sequence length="122" mass="12136">MVGVCAGGDSTVGQSSESLAAPGCTYAGSMAATLRQRLPTAPNAAPPPVSATSLDTRASGSASREKRKSATSLPASANTTRYASLSTRSFMLSNGGSSLFVVVGLDTVPLPLPLPPDILGVG</sequence>
<dbReference type="EMBL" id="CP144748">
    <property type="protein sequence ID" value="WVZ72302.1"/>
    <property type="molecule type" value="Genomic_DNA"/>
</dbReference>
<dbReference type="Proteomes" id="UP001341281">
    <property type="component" value="Chromosome 04"/>
</dbReference>
<dbReference type="AlphaFoldDB" id="A0AAQ3TJ08"/>
<evidence type="ECO:0000256" key="1">
    <source>
        <dbReference type="SAM" id="MobiDB-lite"/>
    </source>
</evidence>
<feature type="compositionally biased region" description="Polar residues" evidence="1">
    <location>
        <begin position="50"/>
        <end position="62"/>
    </location>
</feature>
<gene>
    <name evidence="2" type="ORF">U9M48_020787</name>
</gene>
<protein>
    <submittedName>
        <fullName evidence="2">Uncharacterized protein</fullName>
    </submittedName>
</protein>
<keyword evidence="3" id="KW-1185">Reference proteome</keyword>
<proteinExistence type="predicted"/>
<name>A0AAQ3TJ08_PASNO</name>
<feature type="region of interest" description="Disordered" evidence="1">
    <location>
        <begin position="37"/>
        <end position="79"/>
    </location>
</feature>
<evidence type="ECO:0000313" key="3">
    <source>
        <dbReference type="Proteomes" id="UP001341281"/>
    </source>
</evidence>
<reference evidence="2 3" key="1">
    <citation type="submission" date="2024-02" db="EMBL/GenBank/DDBJ databases">
        <title>High-quality chromosome-scale genome assembly of Pensacola bahiagrass (Paspalum notatum Flugge var. saurae).</title>
        <authorList>
            <person name="Vega J.M."/>
            <person name="Podio M."/>
            <person name="Orjuela J."/>
            <person name="Siena L.A."/>
            <person name="Pessino S.C."/>
            <person name="Combes M.C."/>
            <person name="Mariac C."/>
            <person name="Albertini E."/>
            <person name="Pupilli F."/>
            <person name="Ortiz J.P.A."/>
            <person name="Leblanc O."/>
        </authorList>
    </citation>
    <scope>NUCLEOTIDE SEQUENCE [LARGE SCALE GENOMIC DNA]</scope>
    <source>
        <strain evidence="2">R1</strain>
        <tissue evidence="2">Leaf</tissue>
    </source>
</reference>
<organism evidence="2 3">
    <name type="scientific">Paspalum notatum var. saurae</name>
    <dbReference type="NCBI Taxonomy" id="547442"/>
    <lineage>
        <taxon>Eukaryota</taxon>
        <taxon>Viridiplantae</taxon>
        <taxon>Streptophyta</taxon>
        <taxon>Embryophyta</taxon>
        <taxon>Tracheophyta</taxon>
        <taxon>Spermatophyta</taxon>
        <taxon>Magnoliopsida</taxon>
        <taxon>Liliopsida</taxon>
        <taxon>Poales</taxon>
        <taxon>Poaceae</taxon>
        <taxon>PACMAD clade</taxon>
        <taxon>Panicoideae</taxon>
        <taxon>Andropogonodae</taxon>
        <taxon>Paspaleae</taxon>
        <taxon>Paspalinae</taxon>
        <taxon>Paspalum</taxon>
    </lineage>
</organism>
<evidence type="ECO:0000313" key="2">
    <source>
        <dbReference type="EMBL" id="WVZ72302.1"/>
    </source>
</evidence>
<accession>A0AAQ3TJ08</accession>
<feature type="compositionally biased region" description="Polar residues" evidence="1">
    <location>
        <begin position="70"/>
        <end position="79"/>
    </location>
</feature>